<dbReference type="CDD" id="cd12173">
    <property type="entry name" value="PGDH_4"/>
    <property type="match status" value="1"/>
</dbReference>
<dbReference type="NCBIfam" id="TIGR01327">
    <property type="entry name" value="PGDH"/>
    <property type="match status" value="1"/>
</dbReference>
<comment type="pathway">
    <text evidence="2 9">Amino-acid biosynthesis; L-serine biosynthesis; L-serine from 3-phospho-D-glycerate: step 1/3.</text>
</comment>
<dbReference type="UniPathway" id="UPA00135">
    <property type="reaction ID" value="UER00196"/>
</dbReference>
<dbReference type="PROSITE" id="PS00065">
    <property type="entry name" value="D_2_HYDROXYACID_DH_1"/>
    <property type="match status" value="1"/>
</dbReference>
<evidence type="ECO:0000256" key="2">
    <source>
        <dbReference type="ARBA" id="ARBA00005216"/>
    </source>
</evidence>
<name>A0A0B5FUZ6_9BACT</name>
<keyword evidence="12" id="KW-1185">Reference proteome</keyword>
<dbReference type="SUPFAM" id="SSF51735">
    <property type="entry name" value="NAD(P)-binding Rossmann-fold domains"/>
    <property type="match status" value="1"/>
</dbReference>
<evidence type="ECO:0000256" key="9">
    <source>
        <dbReference type="RuleBase" id="RU363003"/>
    </source>
</evidence>
<dbReference type="AlphaFoldDB" id="A0A0B5FUZ6"/>
<evidence type="ECO:0000256" key="4">
    <source>
        <dbReference type="ARBA" id="ARBA00021582"/>
    </source>
</evidence>
<evidence type="ECO:0000313" key="11">
    <source>
        <dbReference type="EMBL" id="AJF07436.1"/>
    </source>
</evidence>
<evidence type="ECO:0000256" key="3">
    <source>
        <dbReference type="ARBA" id="ARBA00005854"/>
    </source>
</evidence>
<comment type="function">
    <text evidence="1">Catalyzes the reversible oxidation of 3-phospho-D-glycerate to 3-phosphonooxypyruvate, the first step of the phosphorylated L-serine biosynthesis pathway. Also catalyzes the reversible oxidation of 2-hydroxyglutarate to 2-oxoglutarate.</text>
</comment>
<dbReference type="GO" id="GO:0051287">
    <property type="term" value="F:NAD binding"/>
    <property type="evidence" value="ECO:0007669"/>
    <property type="project" value="UniProtKB-UniRule"/>
</dbReference>
<dbReference type="Gene3D" id="3.30.1330.90">
    <property type="entry name" value="D-3-phosphoglycerate dehydrogenase, domain 3"/>
    <property type="match status" value="1"/>
</dbReference>
<dbReference type="FunFam" id="3.30.1330.90:FF:000003">
    <property type="entry name" value="D-3-phosphoglycerate dehydrogenase"/>
    <property type="match status" value="1"/>
</dbReference>
<keyword evidence="6 9" id="KW-0520">NAD</keyword>
<dbReference type="RefSeq" id="WP_040201344.1">
    <property type="nucleotide sequence ID" value="NZ_CP010311.1"/>
</dbReference>
<feature type="domain" description="ACT" evidence="10">
    <location>
        <begin position="455"/>
        <end position="528"/>
    </location>
</feature>
<dbReference type="InterPro" id="IPR006140">
    <property type="entry name" value="D-isomer_DH_NAD-bd"/>
</dbReference>
<evidence type="ECO:0000256" key="1">
    <source>
        <dbReference type="ARBA" id="ARBA00003800"/>
    </source>
</evidence>
<comment type="catalytic activity">
    <reaction evidence="7">
        <text>(R)-2-hydroxyglutarate + NAD(+) = 2-oxoglutarate + NADH + H(+)</text>
        <dbReference type="Rhea" id="RHEA:49612"/>
        <dbReference type="ChEBI" id="CHEBI:15378"/>
        <dbReference type="ChEBI" id="CHEBI:15801"/>
        <dbReference type="ChEBI" id="CHEBI:16810"/>
        <dbReference type="ChEBI" id="CHEBI:57540"/>
        <dbReference type="ChEBI" id="CHEBI:57945"/>
        <dbReference type="EC" id="1.1.1.399"/>
    </reaction>
</comment>
<dbReference type="PROSITE" id="PS00670">
    <property type="entry name" value="D_2_HYDROXYACID_DH_2"/>
    <property type="match status" value="1"/>
</dbReference>
<dbReference type="CDD" id="cd04902">
    <property type="entry name" value="ACT_3PGDH-xct"/>
    <property type="match status" value="1"/>
</dbReference>
<gene>
    <name evidence="11" type="ORF">GSUB_13900</name>
</gene>
<dbReference type="EC" id="1.1.1.95" evidence="9"/>
<dbReference type="KEGG" id="gsb:GSUB_13900"/>
<evidence type="ECO:0000256" key="8">
    <source>
        <dbReference type="ARBA" id="ARBA00048731"/>
    </source>
</evidence>
<keyword evidence="5 9" id="KW-0560">Oxidoreductase</keyword>
<dbReference type="PANTHER" id="PTHR42938:SF9">
    <property type="entry name" value="FORMATE DEHYDROGENASE 1"/>
    <property type="match status" value="1"/>
</dbReference>
<protein>
    <recommendedName>
        <fullName evidence="4 9">D-3-phosphoglycerate dehydrogenase</fullName>
        <ecNumber evidence="9">1.1.1.95</ecNumber>
    </recommendedName>
</protein>
<dbReference type="InterPro" id="IPR036291">
    <property type="entry name" value="NAD(P)-bd_dom_sf"/>
</dbReference>
<dbReference type="SUPFAM" id="SSF143548">
    <property type="entry name" value="Serine metabolism enzymes domain"/>
    <property type="match status" value="1"/>
</dbReference>
<dbReference type="SUPFAM" id="SSF52283">
    <property type="entry name" value="Formate/glycerate dehydrogenase catalytic domain-like"/>
    <property type="match status" value="1"/>
</dbReference>
<dbReference type="InterPro" id="IPR029753">
    <property type="entry name" value="D-isomer_DH_CS"/>
</dbReference>
<evidence type="ECO:0000256" key="5">
    <source>
        <dbReference type="ARBA" id="ARBA00023002"/>
    </source>
</evidence>
<dbReference type="Pfam" id="PF00389">
    <property type="entry name" value="2-Hacid_dh"/>
    <property type="match status" value="1"/>
</dbReference>
<dbReference type="Pfam" id="PF02826">
    <property type="entry name" value="2-Hacid_dh_C"/>
    <property type="match status" value="1"/>
</dbReference>
<dbReference type="GO" id="GO:0006564">
    <property type="term" value="P:L-serine biosynthetic process"/>
    <property type="evidence" value="ECO:0007669"/>
    <property type="project" value="UniProtKB-UniRule"/>
</dbReference>
<dbReference type="InterPro" id="IPR045865">
    <property type="entry name" value="ACT-like_dom_sf"/>
</dbReference>
<dbReference type="InterPro" id="IPR006139">
    <property type="entry name" value="D-isomer_2_OHA_DH_cat_dom"/>
</dbReference>
<dbReference type="PROSITE" id="PS51671">
    <property type="entry name" value="ACT"/>
    <property type="match status" value="1"/>
</dbReference>
<dbReference type="HOGENOM" id="CLU_019796_8_1_7"/>
<reference evidence="11 12" key="1">
    <citation type="journal article" date="2015" name="Genome Announc.">
        <title>Genomes of Geoalkalibacter ferrihydriticus Z-0531T and Geoalkalibacter subterraneus Red1T, Two Haloalkaliphilic Metal-Reducing Deltaproteobacteria.</title>
        <authorList>
            <person name="Badalamenti J.P."/>
            <person name="Krajmalnik-Brown R."/>
            <person name="Torres C.I."/>
            <person name="Bond D.R."/>
        </authorList>
    </citation>
    <scope>NUCLEOTIDE SEQUENCE [LARGE SCALE GENOMIC DNA]</scope>
    <source>
        <strain evidence="11 12">Red1</strain>
    </source>
</reference>
<dbReference type="FunFam" id="3.40.50.720:FF:000021">
    <property type="entry name" value="D-3-phosphoglycerate dehydrogenase"/>
    <property type="match status" value="1"/>
</dbReference>
<dbReference type="InterPro" id="IPR006236">
    <property type="entry name" value="PGDH"/>
</dbReference>
<dbReference type="InterPro" id="IPR029009">
    <property type="entry name" value="ASB_dom_sf"/>
</dbReference>
<evidence type="ECO:0000259" key="10">
    <source>
        <dbReference type="PROSITE" id="PS51671"/>
    </source>
</evidence>
<evidence type="ECO:0000313" key="12">
    <source>
        <dbReference type="Proteomes" id="UP000035036"/>
    </source>
</evidence>
<dbReference type="Pfam" id="PF19304">
    <property type="entry name" value="PGDH_inter"/>
    <property type="match status" value="1"/>
</dbReference>
<dbReference type="SUPFAM" id="SSF55021">
    <property type="entry name" value="ACT-like"/>
    <property type="match status" value="1"/>
</dbReference>
<dbReference type="EMBL" id="CP010311">
    <property type="protein sequence ID" value="AJF07436.1"/>
    <property type="molecule type" value="Genomic_DNA"/>
</dbReference>
<evidence type="ECO:0000256" key="6">
    <source>
        <dbReference type="ARBA" id="ARBA00023027"/>
    </source>
</evidence>
<dbReference type="OrthoDB" id="9793626at2"/>
<accession>A0A0B5FUZ6</accession>
<dbReference type="Gene3D" id="3.30.70.260">
    <property type="match status" value="1"/>
</dbReference>
<keyword evidence="9" id="KW-0718">Serine biosynthesis</keyword>
<dbReference type="GO" id="GO:0004617">
    <property type="term" value="F:phosphoglycerate dehydrogenase activity"/>
    <property type="evidence" value="ECO:0007669"/>
    <property type="project" value="UniProtKB-UniRule"/>
</dbReference>
<sequence>MKVLVTDRLSAEGLRIFEETAGIEVVYLPGAERSELLKQLADAEALVVRAGTQVDEDLFAAAPKLRVVGRAGIGVENIDLAAANRKGVVVMNTPFGSATTSAEHAIAMLMTLARNIPAADRAVKGGRWAADGLTGVEISGKTLGVIGAGKIGRLVIERAAALKMRVLVYDPYLAGDVVGQLGGEQVDFETLLARSDFLTLHVPLNSETFQLIDEEALTRVRPGCRIINCAQGGLIDEAALARAVEDGRVAGAALDVFAKEPPADSNPLVRMDRVVCSPHIRSLSLDAQINIAVQVAHQVVDFLTRGIIVNALNVPSVSAELLPLIRPYLNLAERLGAFMSQLFSKGINKVTVEYAGDVTDFPTAPMTMALLKGLMAPRLGKTVNYVNAPHLVRDRGLPVVEVRNQSAEGYSNLIRLTVESESRCGSVAGALFNKSDMRIVRIDDYQLEAVPSGHLLVVHNSDRPGVIGFLGQMLAEADINIARLNLSRRTRPGGEAVSLITVDSPIPETVLERLRAHDCFLSAVQVSLPADESE</sequence>
<proteinExistence type="inferred from homology"/>
<dbReference type="InterPro" id="IPR029752">
    <property type="entry name" value="D-isomer_DH_CS1"/>
</dbReference>
<dbReference type="Proteomes" id="UP000035036">
    <property type="component" value="Chromosome"/>
</dbReference>
<dbReference type="STRING" id="483547.GSUB_13900"/>
<dbReference type="Pfam" id="PF01842">
    <property type="entry name" value="ACT"/>
    <property type="match status" value="1"/>
</dbReference>
<dbReference type="InterPro" id="IPR045626">
    <property type="entry name" value="PGDH_ASB_dom"/>
</dbReference>
<dbReference type="PANTHER" id="PTHR42938">
    <property type="entry name" value="FORMATE DEHYDROGENASE 1"/>
    <property type="match status" value="1"/>
</dbReference>
<evidence type="ECO:0000256" key="7">
    <source>
        <dbReference type="ARBA" id="ARBA00048126"/>
    </source>
</evidence>
<comment type="catalytic activity">
    <reaction evidence="8 9">
        <text>(2R)-3-phosphoglycerate + NAD(+) = 3-phosphooxypyruvate + NADH + H(+)</text>
        <dbReference type="Rhea" id="RHEA:12641"/>
        <dbReference type="ChEBI" id="CHEBI:15378"/>
        <dbReference type="ChEBI" id="CHEBI:18110"/>
        <dbReference type="ChEBI" id="CHEBI:57540"/>
        <dbReference type="ChEBI" id="CHEBI:57945"/>
        <dbReference type="ChEBI" id="CHEBI:58272"/>
        <dbReference type="EC" id="1.1.1.95"/>
    </reaction>
</comment>
<dbReference type="Gene3D" id="3.40.50.720">
    <property type="entry name" value="NAD(P)-binding Rossmann-like Domain"/>
    <property type="match status" value="2"/>
</dbReference>
<organism evidence="11 12">
    <name type="scientific">Geoalkalibacter subterraneus</name>
    <dbReference type="NCBI Taxonomy" id="483547"/>
    <lineage>
        <taxon>Bacteria</taxon>
        <taxon>Pseudomonadati</taxon>
        <taxon>Thermodesulfobacteriota</taxon>
        <taxon>Desulfuromonadia</taxon>
        <taxon>Desulfuromonadales</taxon>
        <taxon>Geoalkalibacteraceae</taxon>
        <taxon>Geoalkalibacter</taxon>
    </lineage>
</organism>
<keyword evidence="9" id="KW-0028">Amino-acid biosynthesis</keyword>
<comment type="similarity">
    <text evidence="3 9">Belongs to the D-isomer specific 2-hydroxyacid dehydrogenase family.</text>
</comment>
<dbReference type="InterPro" id="IPR002912">
    <property type="entry name" value="ACT_dom"/>
</dbReference>